<dbReference type="AlphaFoldDB" id="A0A7H8XTU1"/>
<dbReference type="InterPro" id="IPR009012">
    <property type="entry name" value="GrpE_head"/>
</dbReference>
<evidence type="ECO:0000256" key="1">
    <source>
        <dbReference type="ARBA" id="ARBA00023186"/>
    </source>
</evidence>
<dbReference type="GO" id="GO:0051087">
    <property type="term" value="F:protein-folding chaperone binding"/>
    <property type="evidence" value="ECO:0007669"/>
    <property type="project" value="InterPro"/>
</dbReference>
<protein>
    <submittedName>
        <fullName evidence="3">Nucleotide exchange factor GrpE</fullName>
    </submittedName>
</protein>
<evidence type="ECO:0000313" key="3">
    <source>
        <dbReference type="EMBL" id="QLD28030.1"/>
    </source>
</evidence>
<feature type="region of interest" description="Disordered" evidence="2">
    <location>
        <begin position="190"/>
        <end position="231"/>
    </location>
</feature>
<dbReference type="KEGG" id="mcab:HXZ27_30650"/>
<feature type="compositionally biased region" description="Pro residues" evidence="2">
    <location>
        <begin position="198"/>
        <end position="207"/>
    </location>
</feature>
<proteinExistence type="predicted"/>
<gene>
    <name evidence="3" type="primary">grpE</name>
    <name evidence="3" type="ORF">HXZ27_30650</name>
</gene>
<dbReference type="InterPro" id="IPR000740">
    <property type="entry name" value="GrpE"/>
</dbReference>
<reference evidence="3 4" key="1">
    <citation type="submission" date="2020-07" db="EMBL/GenBank/DDBJ databases">
        <title>A bifunctional nitrone conjugated secondary metabolite targeting the ribosome.</title>
        <authorList>
            <person name="Limbrick E.M."/>
            <person name="Graf M."/>
            <person name="Derewacz D.K."/>
            <person name="Nguyen F."/>
            <person name="Spraggins J.M."/>
            <person name="Wieland M."/>
            <person name="Ynigez-Gutierrez A.E."/>
            <person name="Reisman B.J."/>
            <person name="Zinshteyn B."/>
            <person name="McCulloch K."/>
            <person name="Iverson T.M."/>
            <person name="Green R."/>
            <person name="Wilson D.N."/>
            <person name="Bachmann B.O."/>
        </authorList>
    </citation>
    <scope>NUCLEOTIDE SEQUENCE [LARGE SCALE GENOMIC DNA]</scope>
    <source>
        <strain evidence="4">aurantiaca</strain>
    </source>
</reference>
<dbReference type="Pfam" id="PF01025">
    <property type="entry name" value="GrpE"/>
    <property type="match status" value="1"/>
</dbReference>
<dbReference type="GO" id="GO:0042803">
    <property type="term" value="F:protein homodimerization activity"/>
    <property type="evidence" value="ECO:0007669"/>
    <property type="project" value="InterPro"/>
</dbReference>
<dbReference type="GO" id="GO:0000774">
    <property type="term" value="F:adenyl-nucleotide exchange factor activity"/>
    <property type="evidence" value="ECO:0007669"/>
    <property type="project" value="InterPro"/>
</dbReference>
<dbReference type="EMBL" id="CP058322">
    <property type="protein sequence ID" value="QLD28030.1"/>
    <property type="molecule type" value="Genomic_DNA"/>
</dbReference>
<organism evidence="3 4">
    <name type="scientific">Micromonospora carbonacea</name>
    <dbReference type="NCBI Taxonomy" id="47853"/>
    <lineage>
        <taxon>Bacteria</taxon>
        <taxon>Bacillati</taxon>
        <taxon>Actinomycetota</taxon>
        <taxon>Actinomycetes</taxon>
        <taxon>Micromonosporales</taxon>
        <taxon>Micromonosporaceae</taxon>
        <taxon>Micromonospora</taxon>
    </lineage>
</organism>
<name>A0A7H8XTU1_9ACTN</name>
<dbReference type="GO" id="GO:0006457">
    <property type="term" value="P:protein folding"/>
    <property type="evidence" value="ECO:0007669"/>
    <property type="project" value="InterPro"/>
</dbReference>
<sequence length="231" mass="25071">MTGSGPDNSVVEDPDTTPAEAADNQVTEAEGPANEPFAQLLEQMSKLQSAFDSKIRYDAVREQLVQSMSDELTAYRENRAQLQLRPVLIDLITLHDDLTKAADSAERSAETGKLVGFFRDSVEQMLARHGVEPFTGDADVVDRTRQRVVATEPTEDPTLHRRVAARLRPGFQWNDKVLRPEWVSAFRLVPPAGDRSTAPPPVGPVPTPATGGNPDPASPAPSPQTDQGDPA</sequence>
<keyword evidence="1" id="KW-0143">Chaperone</keyword>
<evidence type="ECO:0000256" key="2">
    <source>
        <dbReference type="SAM" id="MobiDB-lite"/>
    </source>
</evidence>
<accession>A0A7H8XTU1</accession>
<dbReference type="Gene3D" id="2.30.22.10">
    <property type="entry name" value="Head domain of nucleotide exchange factor GrpE"/>
    <property type="match status" value="1"/>
</dbReference>
<evidence type="ECO:0000313" key="4">
    <source>
        <dbReference type="Proteomes" id="UP000509335"/>
    </source>
</evidence>
<feature type="region of interest" description="Disordered" evidence="2">
    <location>
        <begin position="1"/>
        <end position="35"/>
    </location>
</feature>
<dbReference type="Proteomes" id="UP000509335">
    <property type="component" value="Chromosome"/>
</dbReference>